<organism evidence="12 13">
    <name type="scientific">Owenia fusiformis</name>
    <name type="common">Polychaete worm</name>
    <dbReference type="NCBI Taxonomy" id="6347"/>
    <lineage>
        <taxon>Eukaryota</taxon>
        <taxon>Metazoa</taxon>
        <taxon>Spiralia</taxon>
        <taxon>Lophotrochozoa</taxon>
        <taxon>Annelida</taxon>
        <taxon>Polychaeta</taxon>
        <taxon>Sedentaria</taxon>
        <taxon>Canalipalpata</taxon>
        <taxon>Sabellida</taxon>
        <taxon>Oweniida</taxon>
        <taxon>Oweniidae</taxon>
        <taxon>Owenia</taxon>
    </lineage>
</organism>
<dbReference type="InterPro" id="IPR046341">
    <property type="entry name" value="SET_dom_sf"/>
</dbReference>
<dbReference type="EMBL" id="CAIIXF020000001">
    <property type="protein sequence ID" value="CAH1775002.1"/>
    <property type="molecule type" value="Genomic_DNA"/>
</dbReference>
<dbReference type="PANTHER" id="PTHR46147:SF3">
    <property type="entry name" value="HISTONE-LYSINE N-METHYLTRANSFERASE ASH1"/>
    <property type="match status" value="1"/>
</dbReference>
<dbReference type="OrthoDB" id="422362at2759"/>
<evidence type="ECO:0000256" key="7">
    <source>
        <dbReference type="ARBA" id="ARBA00023242"/>
    </source>
</evidence>
<feature type="domain" description="AWS" evidence="11">
    <location>
        <begin position="326"/>
        <end position="378"/>
    </location>
</feature>
<comment type="subcellular location">
    <subcellularLocation>
        <location evidence="2">Chromosome</location>
    </subcellularLocation>
    <subcellularLocation>
        <location evidence="1">Nucleus</location>
    </subcellularLocation>
</comment>
<evidence type="ECO:0000259" key="10">
    <source>
        <dbReference type="PROSITE" id="PS50868"/>
    </source>
</evidence>
<dbReference type="PROSITE" id="PS50868">
    <property type="entry name" value="POST_SET"/>
    <property type="match status" value="1"/>
</dbReference>
<reference evidence="12" key="1">
    <citation type="submission" date="2022-03" db="EMBL/GenBank/DDBJ databases">
        <authorList>
            <person name="Martin C."/>
        </authorList>
    </citation>
    <scope>NUCLEOTIDE SEQUENCE</scope>
</reference>
<dbReference type="InterPro" id="IPR006560">
    <property type="entry name" value="AWS_dom"/>
</dbReference>
<evidence type="ECO:0000256" key="4">
    <source>
        <dbReference type="ARBA" id="ARBA00022603"/>
    </source>
</evidence>
<evidence type="ECO:0000256" key="5">
    <source>
        <dbReference type="ARBA" id="ARBA00022679"/>
    </source>
</evidence>
<dbReference type="PANTHER" id="PTHR46147">
    <property type="entry name" value="HISTONE-LYSINE N-METHYLTRANSFERASE ASH1"/>
    <property type="match status" value="1"/>
</dbReference>
<dbReference type="SMART" id="SM00570">
    <property type="entry name" value="AWS"/>
    <property type="match status" value="1"/>
</dbReference>
<dbReference type="InterPro" id="IPR003616">
    <property type="entry name" value="Post-SET_dom"/>
</dbReference>
<dbReference type="GO" id="GO:0005694">
    <property type="term" value="C:chromosome"/>
    <property type="evidence" value="ECO:0007669"/>
    <property type="project" value="UniProtKB-SubCell"/>
</dbReference>
<feature type="non-terminal residue" evidence="12">
    <location>
        <position position="573"/>
    </location>
</feature>
<feature type="domain" description="SET" evidence="9">
    <location>
        <begin position="381"/>
        <end position="497"/>
    </location>
</feature>
<sequence length="573" mass="65246">MSPQSVTRMDTCGPRGIIHAELSDSKTTISEEIDCSKRLHPKQVESLRELNLEEIELSVLQWIADTSQLSEMADNTKLSIVDNIKPSKIADTLKLSNTEDIVQPSTSPDATQHSQIADTEQSPNIVDIMQPCISSLNGEECVQDHSTFELNLKTDQVQCKSNFSNHSTKCPTISTLLQTSVPIHAFSSQQSDTITNGTITSNTEIPQFCLPQIKNNGNMDCDVDVQKDEQASNDDSCTTITKQIQVYSKELLLTHIRRKNCKKFSIQLYDICKHSKDKPTIRQQRAERSKHKTQIDSKCKMLVRTHYDYKEITENVYVDVKPAPCDVYPPCNCQYPAAVQLQKACNDECLNRMMYAECSPETCPCANSCGNQSIQRHKWVKGLEKYNTENRGYGVRTTVKINADQFILEYVGEVVSGKEFRRRMIEKYSQDNHHYCLNLGSGIVIDGYRRGNIGRFVNHSCDPNCEMQKWNVNGVYRIGLFALKDIEPGTELTYDYNFDAFNLDSQQVCRCESENCRGIMARKSQNVNVPHNTAQPISNKHLRSKLKKKQCIRRKRKKISTIQQLFPVSKIKR</sequence>
<dbReference type="Proteomes" id="UP000749559">
    <property type="component" value="Unassembled WGS sequence"/>
</dbReference>
<dbReference type="PROSITE" id="PS50280">
    <property type="entry name" value="SET"/>
    <property type="match status" value="1"/>
</dbReference>
<keyword evidence="6" id="KW-0949">S-adenosyl-L-methionine</keyword>
<evidence type="ECO:0000313" key="12">
    <source>
        <dbReference type="EMBL" id="CAH1775002.1"/>
    </source>
</evidence>
<dbReference type="GO" id="GO:0006355">
    <property type="term" value="P:regulation of DNA-templated transcription"/>
    <property type="evidence" value="ECO:0007669"/>
    <property type="project" value="TreeGrafter"/>
</dbReference>
<keyword evidence="5" id="KW-0808">Transferase</keyword>
<protein>
    <submittedName>
        <fullName evidence="12">Uncharacterized protein</fullName>
    </submittedName>
</protein>
<dbReference type="GO" id="GO:0005654">
    <property type="term" value="C:nucleoplasm"/>
    <property type="evidence" value="ECO:0007669"/>
    <property type="project" value="TreeGrafter"/>
</dbReference>
<keyword evidence="13" id="KW-1185">Reference proteome</keyword>
<evidence type="ECO:0000256" key="2">
    <source>
        <dbReference type="ARBA" id="ARBA00004286"/>
    </source>
</evidence>
<evidence type="ECO:0000313" key="13">
    <source>
        <dbReference type="Proteomes" id="UP000749559"/>
    </source>
</evidence>
<feature type="region of interest" description="Disordered" evidence="8">
    <location>
        <begin position="99"/>
        <end position="119"/>
    </location>
</feature>
<dbReference type="GO" id="GO:0042800">
    <property type="term" value="F:histone H3K4 methyltransferase activity"/>
    <property type="evidence" value="ECO:0007669"/>
    <property type="project" value="TreeGrafter"/>
</dbReference>
<feature type="domain" description="Post-SET" evidence="10">
    <location>
        <begin position="505"/>
        <end position="521"/>
    </location>
</feature>
<evidence type="ECO:0000259" key="11">
    <source>
        <dbReference type="PROSITE" id="PS51215"/>
    </source>
</evidence>
<dbReference type="SMART" id="SM00317">
    <property type="entry name" value="SET"/>
    <property type="match status" value="1"/>
</dbReference>
<evidence type="ECO:0000256" key="1">
    <source>
        <dbReference type="ARBA" id="ARBA00004123"/>
    </source>
</evidence>
<proteinExistence type="predicted"/>
<dbReference type="Pfam" id="PF00856">
    <property type="entry name" value="SET"/>
    <property type="match status" value="1"/>
</dbReference>
<keyword evidence="4" id="KW-0489">Methyltransferase</keyword>
<gene>
    <name evidence="12" type="ORF">OFUS_LOCUS2363</name>
</gene>
<dbReference type="FunFam" id="2.170.270.10:FF:000011">
    <property type="entry name" value="Histone-lysine N-methyltransferase"/>
    <property type="match status" value="1"/>
</dbReference>
<evidence type="ECO:0000256" key="3">
    <source>
        <dbReference type="ARBA" id="ARBA00022454"/>
    </source>
</evidence>
<dbReference type="InterPro" id="IPR001214">
    <property type="entry name" value="SET_dom"/>
</dbReference>
<dbReference type="SUPFAM" id="SSF82199">
    <property type="entry name" value="SET domain"/>
    <property type="match status" value="1"/>
</dbReference>
<dbReference type="Gene3D" id="2.170.270.10">
    <property type="entry name" value="SET domain"/>
    <property type="match status" value="1"/>
</dbReference>
<keyword evidence="3" id="KW-0158">Chromosome</keyword>
<dbReference type="Pfam" id="PF17907">
    <property type="entry name" value="AWS"/>
    <property type="match status" value="1"/>
</dbReference>
<comment type="caution">
    <text evidence="12">The sequence shown here is derived from an EMBL/GenBank/DDBJ whole genome shotgun (WGS) entry which is preliminary data.</text>
</comment>
<dbReference type="GO" id="GO:0032259">
    <property type="term" value="P:methylation"/>
    <property type="evidence" value="ECO:0007669"/>
    <property type="project" value="UniProtKB-KW"/>
</dbReference>
<name>A0A8S4N2E9_OWEFU</name>
<keyword evidence="7" id="KW-0539">Nucleus</keyword>
<dbReference type="AlphaFoldDB" id="A0A8S4N2E9"/>
<dbReference type="CDD" id="cd19174">
    <property type="entry name" value="SET_ASH1L"/>
    <property type="match status" value="1"/>
</dbReference>
<evidence type="ECO:0000259" key="9">
    <source>
        <dbReference type="PROSITE" id="PS50280"/>
    </source>
</evidence>
<evidence type="ECO:0000256" key="6">
    <source>
        <dbReference type="ARBA" id="ARBA00022691"/>
    </source>
</evidence>
<dbReference type="PROSITE" id="PS51215">
    <property type="entry name" value="AWS"/>
    <property type="match status" value="1"/>
</dbReference>
<accession>A0A8S4N2E9</accession>
<evidence type="ECO:0000256" key="8">
    <source>
        <dbReference type="SAM" id="MobiDB-lite"/>
    </source>
</evidence>